<keyword evidence="1" id="KW-0067">ATP-binding</keyword>
<accession>A0A6C0NE54</accession>
<dbReference type="AlphaFoldDB" id="A0A6C0NE54"/>
<keyword evidence="1" id="KW-0547">Nucleotide-binding</keyword>
<evidence type="ECO:0000313" key="1">
    <source>
        <dbReference type="EMBL" id="QHW10839.1"/>
    </source>
</evidence>
<sequence>MERQGVSTHKDSGIVNDANDWAIETMDNPRYPLELFLRVITVSLETQKIVNNLPKLDI</sequence>
<dbReference type="GO" id="GO:0004386">
    <property type="term" value="F:helicase activity"/>
    <property type="evidence" value="ECO:0007669"/>
    <property type="project" value="UniProtKB-KW"/>
</dbReference>
<keyword evidence="1" id="KW-0347">Helicase</keyword>
<proteinExistence type="predicted"/>
<protein>
    <submittedName>
        <fullName evidence="1">Putative helicase</fullName>
    </submittedName>
</protein>
<geneLocation type="plasmid" evidence="1">
    <name>pCfr-OXA-198</name>
</geneLocation>
<name>A0A6C0NE54_9ENTR</name>
<keyword evidence="1" id="KW-0378">Hydrolase</keyword>
<organism evidence="1">
    <name type="scientific">Citrobacter pasteurii</name>
    <dbReference type="NCBI Taxonomy" id="1563222"/>
    <lineage>
        <taxon>Bacteria</taxon>
        <taxon>Pseudomonadati</taxon>
        <taxon>Pseudomonadota</taxon>
        <taxon>Gammaproteobacteria</taxon>
        <taxon>Enterobacterales</taxon>
        <taxon>Enterobacteriaceae</taxon>
        <taxon>Citrobacter</taxon>
    </lineage>
</organism>
<keyword evidence="1" id="KW-0614">Plasmid</keyword>
<dbReference type="EMBL" id="MN699848">
    <property type="protein sequence ID" value="QHW10839.1"/>
    <property type="molecule type" value="Genomic_DNA"/>
</dbReference>
<reference evidence="1" key="1">
    <citation type="journal article" date="2020" name="Antimicrob. Agents Chemother.">
        <title>First occurrence of the OXA-198 carbapenemase in Enterobacterales.</title>
        <authorList>
            <person name="Bonnin R.A."/>
            <person name="Jousset A.B."/>
            <person name="Gauthier L."/>
            <person name="Emeraud C."/>
            <person name="Girlich D."/>
            <person name="Sauvadet A."/>
            <person name="Cotellon G."/>
            <person name="Jove T."/>
            <person name="Dortet L."/>
            <person name="Naas T."/>
        </authorList>
    </citation>
    <scope>NUCLEOTIDE SEQUENCE</scope>
    <source>
        <strain evidence="1">175G8</strain>
        <plasmid evidence="1">pCfr-OXA-198</plasmid>
    </source>
</reference>